<proteinExistence type="predicted"/>
<comment type="caution">
    <text evidence="2">The sequence shown here is derived from an EMBL/GenBank/DDBJ whole genome shotgun (WGS) entry which is preliminary data.</text>
</comment>
<evidence type="ECO:0000313" key="3">
    <source>
        <dbReference type="Proteomes" id="UP001596137"/>
    </source>
</evidence>
<evidence type="ECO:0000313" key="2">
    <source>
        <dbReference type="EMBL" id="MFC6079695.1"/>
    </source>
</evidence>
<reference evidence="3" key="1">
    <citation type="journal article" date="2019" name="Int. J. Syst. Evol. Microbiol.">
        <title>The Global Catalogue of Microorganisms (GCM) 10K type strain sequencing project: providing services to taxonomists for standard genome sequencing and annotation.</title>
        <authorList>
            <consortium name="The Broad Institute Genomics Platform"/>
            <consortium name="The Broad Institute Genome Sequencing Center for Infectious Disease"/>
            <person name="Wu L."/>
            <person name="Ma J."/>
        </authorList>
    </citation>
    <scope>NUCLEOTIDE SEQUENCE [LARGE SCALE GENOMIC DNA]</scope>
    <source>
        <strain evidence="3">JCM 30346</strain>
    </source>
</reference>
<dbReference type="InterPro" id="IPR029058">
    <property type="entry name" value="AB_hydrolase_fold"/>
</dbReference>
<dbReference type="SUPFAM" id="SSF53474">
    <property type="entry name" value="alpha/beta-Hydrolases"/>
    <property type="match status" value="1"/>
</dbReference>
<dbReference type="GO" id="GO:0016787">
    <property type="term" value="F:hydrolase activity"/>
    <property type="evidence" value="ECO:0007669"/>
    <property type="project" value="UniProtKB-KW"/>
</dbReference>
<dbReference type="InterPro" id="IPR051049">
    <property type="entry name" value="Dienelactone_hydrolase-like"/>
</dbReference>
<organism evidence="2 3">
    <name type="scientific">Sphaerisporangium aureirubrum</name>
    <dbReference type="NCBI Taxonomy" id="1544736"/>
    <lineage>
        <taxon>Bacteria</taxon>
        <taxon>Bacillati</taxon>
        <taxon>Actinomycetota</taxon>
        <taxon>Actinomycetes</taxon>
        <taxon>Streptosporangiales</taxon>
        <taxon>Streptosporangiaceae</taxon>
        <taxon>Sphaerisporangium</taxon>
    </lineage>
</organism>
<sequence>MNDAIWAGSVSLTGYEGAELEAYLARPLDDRRRGGVVVIHHMPGYDDGTKEIVRRFAVNGYAAVCPNLYSREGAGVSPDDQAAAARAKGGIPDGQLVGDVAGAVAYLNFLEHANGKIGVIGYCSGGRQSFLAACSLQIDAAVDCYGAFVASDPPAEFPLKVSSLLHKAPDLSCPVLGLFGEDDSYPPPAEVAMLDAELERLGKEHEFHIYPEAGHAFFSVDRPAYRPAAATDGWKKIFAFYGRHLAA</sequence>
<dbReference type="Proteomes" id="UP001596137">
    <property type="component" value="Unassembled WGS sequence"/>
</dbReference>
<dbReference type="Gene3D" id="3.40.50.1820">
    <property type="entry name" value="alpha/beta hydrolase"/>
    <property type="match status" value="1"/>
</dbReference>
<dbReference type="InterPro" id="IPR002925">
    <property type="entry name" value="Dienelactn_hydro"/>
</dbReference>
<feature type="domain" description="Dienelactone hydrolase" evidence="1">
    <location>
        <begin position="20"/>
        <end position="244"/>
    </location>
</feature>
<dbReference type="RefSeq" id="WP_380745997.1">
    <property type="nucleotide sequence ID" value="NZ_JBHSRF010000001.1"/>
</dbReference>
<evidence type="ECO:0000259" key="1">
    <source>
        <dbReference type="Pfam" id="PF01738"/>
    </source>
</evidence>
<accession>A0ABW1N893</accession>
<protein>
    <submittedName>
        <fullName evidence="2">Dienelactone hydrolase family protein</fullName>
        <ecNumber evidence="2">3.1.-.-</ecNumber>
    </submittedName>
</protein>
<keyword evidence="2" id="KW-0378">Hydrolase</keyword>
<dbReference type="Pfam" id="PF01738">
    <property type="entry name" value="DLH"/>
    <property type="match status" value="1"/>
</dbReference>
<gene>
    <name evidence="2" type="ORF">ACFP1K_00865</name>
</gene>
<dbReference type="PANTHER" id="PTHR46623">
    <property type="entry name" value="CARBOXYMETHYLENEBUTENOLIDASE-RELATED"/>
    <property type="match status" value="1"/>
</dbReference>
<keyword evidence="3" id="KW-1185">Reference proteome</keyword>
<name>A0ABW1N893_9ACTN</name>
<dbReference type="EC" id="3.1.-.-" evidence="2"/>
<dbReference type="EMBL" id="JBHSRF010000001">
    <property type="protein sequence ID" value="MFC6079695.1"/>
    <property type="molecule type" value="Genomic_DNA"/>
</dbReference>
<dbReference type="PANTHER" id="PTHR46623:SF6">
    <property type="entry name" value="ALPHA_BETA-HYDROLASES SUPERFAMILY PROTEIN"/>
    <property type="match status" value="1"/>
</dbReference>